<dbReference type="AlphaFoldDB" id="A0A401J0K0"/>
<organism evidence="1 2">
    <name type="scientific">Sphingobium xenophagum</name>
    <dbReference type="NCBI Taxonomy" id="121428"/>
    <lineage>
        <taxon>Bacteria</taxon>
        <taxon>Pseudomonadati</taxon>
        <taxon>Pseudomonadota</taxon>
        <taxon>Alphaproteobacteria</taxon>
        <taxon>Sphingomonadales</taxon>
        <taxon>Sphingomonadaceae</taxon>
        <taxon>Sphingobium</taxon>
    </lineage>
</organism>
<reference evidence="1 2" key="1">
    <citation type="submission" date="2014-12" db="EMBL/GenBank/DDBJ databases">
        <title>Whole genome sequencing of Sphingobium xenophagum OW59.</title>
        <authorList>
            <person name="Ohta Y."/>
            <person name="Nishi S."/>
            <person name="Hatada Y."/>
        </authorList>
    </citation>
    <scope>NUCLEOTIDE SEQUENCE [LARGE SCALE GENOMIC DNA]</scope>
    <source>
        <strain evidence="1 2">OW59</strain>
    </source>
</reference>
<sequence length="125" mass="13779">MAQTPKPDEQLLPLARERFISLTEQLFGGYGKIDAALAHTFRLAGEMVETADEIGLEPQIGQALFADLTRCADTIILSRQQFLKVHRRAHKIRQSTTVGWEGCPFFFDGEPPVTAASPAPLRSVA</sequence>
<name>A0A401J0K0_SPHXE</name>
<proteinExistence type="predicted"/>
<evidence type="ECO:0000313" key="1">
    <source>
        <dbReference type="EMBL" id="GBH30142.1"/>
    </source>
</evidence>
<keyword evidence="2" id="KW-1185">Reference proteome</keyword>
<dbReference type="EMBL" id="BBQY01000004">
    <property type="protein sequence ID" value="GBH30142.1"/>
    <property type="molecule type" value="Genomic_DNA"/>
</dbReference>
<accession>A0A401J0K0</accession>
<dbReference type="RefSeq" id="WP_130752455.1">
    <property type="nucleotide sequence ID" value="NZ_BBQY01000004.1"/>
</dbReference>
<gene>
    <name evidence="1" type="ORF">MBESOW_P1396</name>
</gene>
<evidence type="ECO:0000313" key="2">
    <source>
        <dbReference type="Proteomes" id="UP000290975"/>
    </source>
</evidence>
<protein>
    <submittedName>
        <fullName evidence="1">Uncharacterized protein</fullName>
    </submittedName>
</protein>
<dbReference type="Proteomes" id="UP000290975">
    <property type="component" value="Unassembled WGS sequence"/>
</dbReference>
<comment type="caution">
    <text evidence="1">The sequence shown here is derived from an EMBL/GenBank/DDBJ whole genome shotgun (WGS) entry which is preliminary data.</text>
</comment>